<evidence type="ECO:0000256" key="2">
    <source>
        <dbReference type="ARBA" id="ARBA00022485"/>
    </source>
</evidence>
<protein>
    <recommendedName>
        <fullName evidence="7">Radical SAM core domain-containing protein</fullName>
    </recommendedName>
</protein>
<keyword evidence="3" id="KW-0949">S-adenosyl-L-methionine</keyword>
<dbReference type="Proteomes" id="UP000198828">
    <property type="component" value="Unassembled WGS sequence"/>
</dbReference>
<evidence type="ECO:0000259" key="7">
    <source>
        <dbReference type="PROSITE" id="PS51918"/>
    </source>
</evidence>
<dbReference type="RefSeq" id="WP_093752161.1">
    <property type="nucleotide sequence ID" value="NZ_BSYN01000007.1"/>
</dbReference>
<dbReference type="InterPro" id="IPR058240">
    <property type="entry name" value="rSAM_sf"/>
</dbReference>
<gene>
    <name evidence="8" type="ORF">SAMN05660923_01387</name>
</gene>
<dbReference type="SFLD" id="SFLDS00029">
    <property type="entry name" value="Radical_SAM"/>
    <property type="match status" value="1"/>
</dbReference>
<dbReference type="PANTHER" id="PTHR43273:SF8">
    <property type="entry name" value="RADICAL SAM DOMAIN PROTEIN"/>
    <property type="match status" value="1"/>
</dbReference>
<sequence length="495" mass="58059">MKNQRYGMIFQTTLGSNYFYDSGTGKVIGCDSKEIKLIDRILKNEISLEKACEENKEFKEFIEKENLFRCPERIPFYIPTIEELEASIKGQCTQIIIELTEECNLRCGYCIYNKHHPKYRDFGNRSMPFEIAKKTLDIVLKDYKRDKFFLTFYGGEPLANFDLMKKCIEYVRNNYKEINLGVSFTTNLTLLTIDMINYFNTLYSDGISINIMCSIDGPKDIHDRFRRFKNGKGSFEKVIENFNLLMDNFYEKNNGNKNISINCVITPPCSEEKISLIKNFFEKELNLPDDVKFNLGYIDEGDMVFDYNENKEVNEEEMVSFESVSISNWVTNNVIKSNEHFIKRSDINLLLPTIQAISHRRVSSGDIFKEKFLHGNCIPGQRRLYVTVDGEFKPCERVGKCPSIGNYKDGINIENILKYYFKEYIEYYEDKCSKCWAQELCSICYSRNMGENGIDEEEGLCEETRREIKMKFENYYNLLENKKSELKEVVDEIIV</sequence>
<evidence type="ECO:0000256" key="5">
    <source>
        <dbReference type="ARBA" id="ARBA00023004"/>
    </source>
</evidence>
<dbReference type="SFLD" id="SFLDG01386">
    <property type="entry name" value="main_SPASM_domain-containing"/>
    <property type="match status" value="1"/>
</dbReference>
<dbReference type="PROSITE" id="PS51918">
    <property type="entry name" value="RADICAL_SAM"/>
    <property type="match status" value="1"/>
</dbReference>
<keyword evidence="2" id="KW-0004">4Fe-4S</keyword>
<evidence type="ECO:0000256" key="3">
    <source>
        <dbReference type="ARBA" id="ARBA00022691"/>
    </source>
</evidence>
<keyword evidence="6" id="KW-0411">Iron-sulfur</keyword>
<dbReference type="SUPFAM" id="SSF102114">
    <property type="entry name" value="Radical SAM enzymes"/>
    <property type="match status" value="1"/>
</dbReference>
<keyword evidence="9" id="KW-1185">Reference proteome</keyword>
<dbReference type="GO" id="GO:0046872">
    <property type="term" value="F:metal ion binding"/>
    <property type="evidence" value="ECO:0007669"/>
    <property type="project" value="UniProtKB-KW"/>
</dbReference>
<organism evidence="8 9">
    <name type="scientific">Tepidimicrobium xylanilyticum</name>
    <dbReference type="NCBI Taxonomy" id="1123352"/>
    <lineage>
        <taxon>Bacteria</taxon>
        <taxon>Bacillati</taxon>
        <taxon>Bacillota</taxon>
        <taxon>Tissierellia</taxon>
        <taxon>Tissierellales</taxon>
        <taxon>Tepidimicrobiaceae</taxon>
        <taxon>Tepidimicrobium</taxon>
    </lineage>
</organism>
<dbReference type="InterPro" id="IPR007197">
    <property type="entry name" value="rSAM"/>
</dbReference>
<dbReference type="OrthoDB" id="9808591at2"/>
<dbReference type="InterPro" id="IPR000385">
    <property type="entry name" value="MoaA_NifB_PqqE_Fe-S-bd_CS"/>
</dbReference>
<dbReference type="Pfam" id="PF04055">
    <property type="entry name" value="Radical_SAM"/>
    <property type="match status" value="1"/>
</dbReference>
<evidence type="ECO:0000313" key="8">
    <source>
        <dbReference type="EMBL" id="SDW89730.1"/>
    </source>
</evidence>
<feature type="domain" description="Radical SAM core" evidence="7">
    <location>
        <begin position="89"/>
        <end position="327"/>
    </location>
</feature>
<dbReference type="Gene3D" id="3.20.20.70">
    <property type="entry name" value="Aldolase class I"/>
    <property type="match status" value="1"/>
</dbReference>
<comment type="cofactor">
    <cofactor evidence="1">
        <name>[4Fe-4S] cluster</name>
        <dbReference type="ChEBI" id="CHEBI:49883"/>
    </cofactor>
</comment>
<keyword evidence="4" id="KW-0479">Metal-binding</keyword>
<proteinExistence type="predicted"/>
<evidence type="ECO:0000313" key="9">
    <source>
        <dbReference type="Proteomes" id="UP000198828"/>
    </source>
</evidence>
<dbReference type="GO" id="GO:0051539">
    <property type="term" value="F:4 iron, 4 sulfur cluster binding"/>
    <property type="evidence" value="ECO:0007669"/>
    <property type="project" value="UniProtKB-KW"/>
</dbReference>
<keyword evidence="5" id="KW-0408">Iron</keyword>
<dbReference type="SFLD" id="SFLDG01384">
    <property type="entry name" value="thioether_bond_formation_requi"/>
    <property type="match status" value="1"/>
</dbReference>
<dbReference type="GO" id="GO:0016491">
    <property type="term" value="F:oxidoreductase activity"/>
    <property type="evidence" value="ECO:0007669"/>
    <property type="project" value="InterPro"/>
</dbReference>
<dbReference type="PANTHER" id="PTHR43273">
    <property type="entry name" value="ANAEROBIC SULFATASE-MATURATING ENZYME HOMOLOG ASLB-RELATED"/>
    <property type="match status" value="1"/>
</dbReference>
<dbReference type="CDD" id="cd01335">
    <property type="entry name" value="Radical_SAM"/>
    <property type="match status" value="1"/>
</dbReference>
<evidence type="ECO:0000256" key="4">
    <source>
        <dbReference type="ARBA" id="ARBA00022723"/>
    </source>
</evidence>
<reference evidence="8 9" key="1">
    <citation type="submission" date="2016-10" db="EMBL/GenBank/DDBJ databases">
        <authorList>
            <person name="de Groot N.N."/>
        </authorList>
    </citation>
    <scope>NUCLEOTIDE SEQUENCE [LARGE SCALE GENOMIC DNA]</scope>
    <source>
        <strain evidence="8 9">DSM 23310</strain>
    </source>
</reference>
<accession>A0A1H2XA59</accession>
<dbReference type="InterPro" id="IPR023867">
    <property type="entry name" value="Sulphatase_maturase_rSAM"/>
</dbReference>
<dbReference type="InterPro" id="IPR013785">
    <property type="entry name" value="Aldolase_TIM"/>
</dbReference>
<name>A0A1H2XA59_9FIRM</name>
<dbReference type="SFLD" id="SFLDG01067">
    <property type="entry name" value="SPASM/twitch_domain_containing"/>
    <property type="match status" value="1"/>
</dbReference>
<evidence type="ECO:0000256" key="1">
    <source>
        <dbReference type="ARBA" id="ARBA00001966"/>
    </source>
</evidence>
<dbReference type="AlphaFoldDB" id="A0A1H2XA59"/>
<dbReference type="PROSITE" id="PS01305">
    <property type="entry name" value="MOAA_NIFB_PQQE"/>
    <property type="match status" value="1"/>
</dbReference>
<evidence type="ECO:0000256" key="6">
    <source>
        <dbReference type="ARBA" id="ARBA00023014"/>
    </source>
</evidence>
<dbReference type="EMBL" id="FNNG01000005">
    <property type="protein sequence ID" value="SDW89730.1"/>
    <property type="molecule type" value="Genomic_DNA"/>
</dbReference>